<dbReference type="Proteomes" id="UP000240493">
    <property type="component" value="Unassembled WGS sequence"/>
</dbReference>
<protein>
    <submittedName>
        <fullName evidence="2">Uncharacterized protein</fullName>
    </submittedName>
</protein>
<keyword evidence="3" id="KW-1185">Reference proteome</keyword>
<dbReference type="EMBL" id="KZ679270">
    <property type="protein sequence ID" value="PTB36544.1"/>
    <property type="molecule type" value="Genomic_DNA"/>
</dbReference>
<name>A0A2T3YVH5_TRIA4</name>
<proteinExistence type="predicted"/>
<reference evidence="2 3" key="1">
    <citation type="submission" date="2016-07" db="EMBL/GenBank/DDBJ databases">
        <title>Multiple horizontal gene transfer events from other fungi enriched the ability of initially mycotrophic Trichoderma (Ascomycota) to feed on dead plant biomass.</title>
        <authorList>
            <consortium name="DOE Joint Genome Institute"/>
            <person name="Aerts A."/>
            <person name="Atanasova L."/>
            <person name="Chenthamara K."/>
            <person name="Zhang J."/>
            <person name="Grujic M."/>
            <person name="Henrissat B."/>
            <person name="Kuo A."/>
            <person name="Salamov A."/>
            <person name="Lipzen A."/>
            <person name="Labutti K."/>
            <person name="Barry K."/>
            <person name="Miao Y."/>
            <person name="Rahimi M.J."/>
            <person name="Shen Q."/>
            <person name="Grigoriev I.V."/>
            <person name="Kubicek C.P."/>
            <person name="Druzhinina I.S."/>
        </authorList>
    </citation>
    <scope>NUCLEOTIDE SEQUENCE [LARGE SCALE GENOMIC DNA]</scope>
    <source>
        <strain evidence="2 3">CBS 433.97</strain>
    </source>
</reference>
<evidence type="ECO:0000256" key="1">
    <source>
        <dbReference type="SAM" id="MobiDB-lite"/>
    </source>
</evidence>
<dbReference type="AlphaFoldDB" id="A0A2T3YVH5"/>
<evidence type="ECO:0000313" key="2">
    <source>
        <dbReference type="EMBL" id="PTB36544.1"/>
    </source>
</evidence>
<sequence>MVMVPDAPSPRPKTKLQFTGPLQGKLRPGLALSITVSRWNRPLFARHSALDPAAAAAVLEPWQNPAPTSLRLQL</sequence>
<evidence type="ECO:0000313" key="3">
    <source>
        <dbReference type="Proteomes" id="UP000240493"/>
    </source>
</evidence>
<organism evidence="2 3">
    <name type="scientific">Trichoderma asperellum (strain ATCC 204424 / CBS 433.97 / NBRC 101777)</name>
    <dbReference type="NCBI Taxonomy" id="1042311"/>
    <lineage>
        <taxon>Eukaryota</taxon>
        <taxon>Fungi</taxon>
        <taxon>Dikarya</taxon>
        <taxon>Ascomycota</taxon>
        <taxon>Pezizomycotina</taxon>
        <taxon>Sordariomycetes</taxon>
        <taxon>Hypocreomycetidae</taxon>
        <taxon>Hypocreales</taxon>
        <taxon>Hypocreaceae</taxon>
        <taxon>Trichoderma</taxon>
    </lineage>
</organism>
<accession>A0A2T3YVH5</accession>
<feature type="region of interest" description="Disordered" evidence="1">
    <location>
        <begin position="1"/>
        <end position="21"/>
    </location>
</feature>
<gene>
    <name evidence="2" type="ORF">M441DRAFT_281033</name>
</gene>